<proteinExistence type="predicted"/>
<organism evidence="2 3">
    <name type="scientific">Vitis vinifera</name>
    <name type="common">Grape</name>
    <dbReference type="NCBI Taxonomy" id="29760"/>
    <lineage>
        <taxon>Eukaryota</taxon>
        <taxon>Viridiplantae</taxon>
        <taxon>Streptophyta</taxon>
        <taxon>Embryophyta</taxon>
        <taxon>Tracheophyta</taxon>
        <taxon>Spermatophyta</taxon>
        <taxon>Magnoliopsida</taxon>
        <taxon>eudicotyledons</taxon>
        <taxon>Gunneridae</taxon>
        <taxon>Pentapetalae</taxon>
        <taxon>rosids</taxon>
        <taxon>Vitales</taxon>
        <taxon>Vitaceae</taxon>
        <taxon>Viteae</taxon>
        <taxon>Vitis</taxon>
    </lineage>
</organism>
<evidence type="ECO:0000259" key="1">
    <source>
        <dbReference type="Pfam" id="PF07727"/>
    </source>
</evidence>
<dbReference type="EMBL" id="QGNW01000252">
    <property type="protein sequence ID" value="RVW81552.1"/>
    <property type="molecule type" value="Genomic_DNA"/>
</dbReference>
<name>A0A438HAS5_VITVI</name>
<dbReference type="Pfam" id="PF07727">
    <property type="entry name" value="RVT_2"/>
    <property type="match status" value="1"/>
</dbReference>
<evidence type="ECO:0000313" key="3">
    <source>
        <dbReference type="Proteomes" id="UP000288805"/>
    </source>
</evidence>
<accession>A0A438HAS5</accession>
<dbReference type="AlphaFoldDB" id="A0A438HAS5"/>
<comment type="caution">
    <text evidence="2">The sequence shown here is derived from an EMBL/GenBank/DDBJ whole genome shotgun (WGS) entry which is preliminary data.</text>
</comment>
<feature type="domain" description="Reverse transcriptase Ty1/copia-type" evidence="1">
    <location>
        <begin position="165"/>
        <end position="236"/>
    </location>
</feature>
<reference evidence="2 3" key="1">
    <citation type="journal article" date="2018" name="PLoS Genet.">
        <title>Population sequencing reveals clonal diversity and ancestral inbreeding in the grapevine cultivar Chardonnay.</title>
        <authorList>
            <person name="Roach M.J."/>
            <person name="Johnson D.L."/>
            <person name="Bohlmann J."/>
            <person name="van Vuuren H.J."/>
            <person name="Jones S.J."/>
            <person name="Pretorius I.S."/>
            <person name="Schmidt S.A."/>
            <person name="Borneman A.R."/>
        </authorList>
    </citation>
    <scope>NUCLEOTIDE SEQUENCE [LARGE SCALE GENOMIC DNA]</scope>
    <source>
        <strain evidence="3">cv. Chardonnay</strain>
        <tissue evidence="2">Leaf</tissue>
    </source>
</reference>
<dbReference type="Proteomes" id="UP000288805">
    <property type="component" value="Unassembled WGS sequence"/>
</dbReference>
<sequence length="238" mass="26306">MHTNVFNLKPKNSLSRHVLFDENLTHSSLSQSALSVTTQPTRESHISFPRFFDAQQAVVSPSQLSSAPTSSLSLEGPPAIIAYSLGLATTPNFSIPSEPNNPPQRTHFMTTRSMNQIFKPKQLHTMSKYSLSPTIEPTSVSQAISQPHRCEAMSNELIALMKHGTWDLVLPSSNCKHVGCKWVFQVKRKIDGSMERFKACLVAKGYHQCPGVDCKETFSPVIKPTTIRVVLSIAIMNG</sequence>
<dbReference type="InterPro" id="IPR013103">
    <property type="entry name" value="RVT_2"/>
</dbReference>
<evidence type="ECO:0000313" key="2">
    <source>
        <dbReference type="EMBL" id="RVW81552.1"/>
    </source>
</evidence>
<gene>
    <name evidence="2" type="primary">RE1_669</name>
    <name evidence="2" type="ORF">CK203_051854</name>
</gene>
<protein>
    <submittedName>
        <fullName evidence="2">Retrovirus-related Pol polyprotein from transposon RE1</fullName>
    </submittedName>
</protein>